<protein>
    <submittedName>
        <fullName evidence="1">Uncharacterized protein</fullName>
    </submittedName>
</protein>
<keyword evidence="2" id="KW-1185">Reference proteome</keyword>
<proteinExistence type="predicted"/>
<name>A0A433X7H6_9HYPH</name>
<dbReference type="Proteomes" id="UP000281547">
    <property type="component" value="Unassembled WGS sequence"/>
</dbReference>
<sequence>MSHAIARFQHFLRENDFSQDKLLERVNVEIEGTLTLVSNKYDSEYVAMPAYVLLGLGLNYIGSNRHALTKEQHSALDAALTELGEAVGTPYRLLDDKYNHWELARLYAKPLLDLFRIFAQMLPHPGLINHIWIWEGAIIDTAAWFLQADPDLHPTMLFGNCIDIHAFIVSADHVNVFKAIGALHATLDPLTNQWYRNKLKHPLPKKKRSTRLDRLIHRRDLALQGGPDHELLPFFDLAIRAAGAKHPVQGPAN</sequence>
<dbReference type="RefSeq" id="WP_127188780.1">
    <property type="nucleotide sequence ID" value="NZ_RZNJ01000004.1"/>
</dbReference>
<gene>
    <name evidence="1" type="ORF">EMQ25_11735</name>
</gene>
<evidence type="ECO:0000313" key="1">
    <source>
        <dbReference type="EMBL" id="RUT30000.1"/>
    </source>
</evidence>
<dbReference type="AlphaFoldDB" id="A0A433X7H6"/>
<dbReference type="EMBL" id="RZNJ01000004">
    <property type="protein sequence ID" value="RUT30000.1"/>
    <property type="molecule type" value="Genomic_DNA"/>
</dbReference>
<comment type="caution">
    <text evidence="1">The sequence shown here is derived from an EMBL/GenBank/DDBJ whole genome shotgun (WGS) entry which is preliminary data.</text>
</comment>
<evidence type="ECO:0000313" key="2">
    <source>
        <dbReference type="Proteomes" id="UP000281547"/>
    </source>
</evidence>
<reference evidence="1 2" key="1">
    <citation type="journal article" date="2016" name="Int. J. Syst. Evol. Microbiol.">
        <title>Arsenicitalea aurantiaca gen. nov., sp. nov., a new member of the family Hyphomicrobiaceae, isolated from high-arsenic sediment.</title>
        <authorList>
            <person name="Mu Y."/>
            <person name="Zhou L."/>
            <person name="Zeng X.C."/>
            <person name="Liu L."/>
            <person name="Pan Y."/>
            <person name="Chen X."/>
            <person name="Wang J."/>
            <person name="Li S."/>
            <person name="Li W.J."/>
            <person name="Wang Y."/>
        </authorList>
    </citation>
    <scope>NUCLEOTIDE SEQUENCE [LARGE SCALE GENOMIC DNA]</scope>
    <source>
        <strain evidence="1 2">42-50</strain>
    </source>
</reference>
<organism evidence="1 2">
    <name type="scientific">Arsenicitalea aurantiaca</name>
    <dbReference type="NCBI Taxonomy" id="1783274"/>
    <lineage>
        <taxon>Bacteria</taxon>
        <taxon>Pseudomonadati</taxon>
        <taxon>Pseudomonadota</taxon>
        <taxon>Alphaproteobacteria</taxon>
        <taxon>Hyphomicrobiales</taxon>
        <taxon>Devosiaceae</taxon>
        <taxon>Arsenicitalea</taxon>
    </lineage>
</organism>
<accession>A0A433X7H6</accession>